<dbReference type="PANTHER" id="PTHR30627">
    <property type="entry name" value="PEPTIDOGLYCAN D,D-TRANSPEPTIDASE"/>
    <property type="match status" value="1"/>
</dbReference>
<dbReference type="Gene3D" id="3.30.70.2110">
    <property type="match status" value="1"/>
</dbReference>
<dbReference type="EMBL" id="JAROCA020000001">
    <property type="protein sequence ID" value="MDY0405968.1"/>
    <property type="molecule type" value="Genomic_DNA"/>
</dbReference>
<comment type="caution">
    <text evidence="5">The sequence shown here is derived from an EMBL/GenBank/DDBJ whole genome shotgun (WGS) entry which is preliminary data.</text>
</comment>
<dbReference type="PANTHER" id="PTHR30627:SF26">
    <property type="entry name" value="PENICILLIN-BINDING PROTEIN 2B"/>
    <property type="match status" value="1"/>
</dbReference>
<evidence type="ECO:0000256" key="3">
    <source>
        <dbReference type="ARBA" id="ARBA00034000"/>
    </source>
</evidence>
<comment type="pathway">
    <text evidence="1">Cell wall biogenesis; peptidoglycan biosynthesis.</text>
</comment>
<dbReference type="RefSeq" id="WP_320384666.1">
    <property type="nucleotide sequence ID" value="NZ_JAROCA020000001.1"/>
</dbReference>
<dbReference type="Pfam" id="PF03717">
    <property type="entry name" value="PBP_dimer"/>
    <property type="match status" value="1"/>
</dbReference>
<sequence>MTLAYDKPTFRVFAIVDAKYSANSKEPMHVTDPDKTAEQLAPLLHADKQMIADRLKEGKEKGKDQVEFGKVGRGLSQKTKQKIEKLKLPGIGFIKESTRFYPNGTFASQIIGFARDTEKQRKMDSQGILSVLRVWKSKWTNFYMVKKAIFLMSGIITIVNC</sequence>
<dbReference type="InterPro" id="IPR050515">
    <property type="entry name" value="Beta-lactam/transpept"/>
</dbReference>
<comment type="catalytic activity">
    <reaction evidence="3">
        <text>Preferential cleavage: (Ac)2-L-Lys-D-Ala-|-D-Ala. Also transpeptidation of peptidyl-alanyl moieties that are N-acyl substituents of D-alanine.</text>
        <dbReference type="EC" id="3.4.16.4"/>
    </reaction>
</comment>
<reference evidence="5 6" key="1">
    <citation type="submission" date="2023-10" db="EMBL/GenBank/DDBJ databases">
        <title>179-bfca-hs.</title>
        <authorList>
            <person name="Miliotis G."/>
            <person name="Sengupta P."/>
            <person name="Hameed A."/>
            <person name="Chuvochina M."/>
            <person name="Mcdonagh F."/>
            <person name="Simpson A.C."/>
            <person name="Singh N.K."/>
            <person name="Rekha P.D."/>
            <person name="Raman K."/>
            <person name="Hugenholtz P."/>
            <person name="Venkateswaran K."/>
        </authorList>
    </citation>
    <scope>NUCLEOTIDE SEQUENCE [LARGE SCALE GENOMIC DNA]</scope>
    <source>
        <strain evidence="5 6">179-BFC-A-HS</strain>
    </source>
</reference>
<dbReference type="Gene3D" id="3.90.1310.10">
    <property type="entry name" value="Penicillin-binding protein 2a (Domain 2)"/>
    <property type="match status" value="1"/>
</dbReference>
<protein>
    <recommendedName>
        <fullName evidence="2">serine-type D-Ala-D-Ala carboxypeptidase</fullName>
        <ecNumber evidence="2">3.4.16.4</ecNumber>
    </recommendedName>
</protein>
<evidence type="ECO:0000313" key="5">
    <source>
        <dbReference type="EMBL" id="MDY0405968.1"/>
    </source>
</evidence>
<dbReference type="EC" id="3.4.16.4" evidence="2"/>
<gene>
    <name evidence="5" type="ORF">P5G51_011740</name>
</gene>
<feature type="domain" description="Penicillin-binding protein dimerisation" evidence="4">
    <location>
        <begin position="2"/>
        <end position="118"/>
    </location>
</feature>
<evidence type="ECO:0000256" key="2">
    <source>
        <dbReference type="ARBA" id="ARBA00012448"/>
    </source>
</evidence>
<evidence type="ECO:0000259" key="4">
    <source>
        <dbReference type="Pfam" id="PF03717"/>
    </source>
</evidence>
<dbReference type="Proteomes" id="UP001228376">
    <property type="component" value="Unassembled WGS sequence"/>
</dbReference>
<proteinExistence type="predicted"/>
<organism evidence="5 6">
    <name type="scientific">Tigheibacillus jepli</name>
    <dbReference type="NCBI Taxonomy" id="3035914"/>
    <lineage>
        <taxon>Bacteria</taxon>
        <taxon>Bacillati</taxon>
        <taxon>Bacillota</taxon>
        <taxon>Bacilli</taxon>
        <taxon>Bacillales</taxon>
        <taxon>Bacillaceae</taxon>
        <taxon>Tigheibacillus</taxon>
    </lineage>
</organism>
<dbReference type="InterPro" id="IPR005311">
    <property type="entry name" value="PBP_dimer"/>
</dbReference>
<evidence type="ECO:0000256" key="1">
    <source>
        <dbReference type="ARBA" id="ARBA00004752"/>
    </source>
</evidence>
<evidence type="ECO:0000313" key="6">
    <source>
        <dbReference type="Proteomes" id="UP001228376"/>
    </source>
</evidence>
<name>A0ABU5CKC0_9BACI</name>
<accession>A0ABU5CKC0</accession>
<keyword evidence="6" id="KW-1185">Reference proteome</keyword>
<dbReference type="SUPFAM" id="SSF56519">
    <property type="entry name" value="Penicillin binding protein dimerisation domain"/>
    <property type="match status" value="1"/>
</dbReference>
<dbReference type="InterPro" id="IPR036138">
    <property type="entry name" value="PBP_dimer_sf"/>
</dbReference>